<dbReference type="RefSeq" id="WP_046147393.1">
    <property type="nucleotide sequence ID" value="NZ_KQ033913.1"/>
</dbReference>
<evidence type="ECO:0008006" key="7">
    <source>
        <dbReference type="Google" id="ProtNLM"/>
    </source>
</evidence>
<dbReference type="HOGENOM" id="CLU_000445_90_1_10"/>
<dbReference type="InterPro" id="IPR011006">
    <property type="entry name" value="CheY-like_superfamily"/>
</dbReference>
<feature type="domain" description="HTH luxR-type" evidence="3">
    <location>
        <begin position="142"/>
        <end position="207"/>
    </location>
</feature>
<reference evidence="5 6" key="1">
    <citation type="submission" date="2013-04" db="EMBL/GenBank/DDBJ databases">
        <title>The Genome Sequence of Parabacteroides goldsteinii DSM 19448.</title>
        <authorList>
            <consortium name="The Broad Institute Genomics Platform"/>
            <person name="Earl A."/>
            <person name="Ward D."/>
            <person name="Feldgarden M."/>
            <person name="Gevers D."/>
            <person name="Martens E."/>
            <person name="Sakamoto M."/>
            <person name="Benno Y."/>
            <person name="Song Y."/>
            <person name="Liu C."/>
            <person name="Lee J."/>
            <person name="Bolanos M."/>
            <person name="Vaisanen M.L."/>
            <person name="Finegold S.M."/>
            <person name="Walker B."/>
            <person name="Young S."/>
            <person name="Zeng Q."/>
            <person name="Gargeya S."/>
            <person name="Fitzgerald M."/>
            <person name="Haas B."/>
            <person name="Abouelleil A."/>
            <person name="Allen A.W."/>
            <person name="Alvarado L."/>
            <person name="Arachchi H.M."/>
            <person name="Berlin A.M."/>
            <person name="Chapman S.B."/>
            <person name="Gainer-Dewar J."/>
            <person name="Goldberg J."/>
            <person name="Griggs A."/>
            <person name="Gujja S."/>
            <person name="Hansen M."/>
            <person name="Howarth C."/>
            <person name="Imamovic A."/>
            <person name="Ireland A."/>
            <person name="Larimer J."/>
            <person name="McCowan C."/>
            <person name="Murphy C."/>
            <person name="Pearson M."/>
            <person name="Poon T.W."/>
            <person name="Priest M."/>
            <person name="Roberts A."/>
            <person name="Saif S."/>
            <person name="Shea T."/>
            <person name="Sisk P."/>
            <person name="Sykes S."/>
            <person name="Wortman J."/>
            <person name="Nusbaum C."/>
            <person name="Birren B."/>
        </authorList>
    </citation>
    <scope>NUCLEOTIDE SEQUENCE [LARGE SCALE GENOMIC DNA]</scope>
    <source>
        <strain evidence="5 6">DSM 19448</strain>
    </source>
</reference>
<dbReference type="GO" id="GO:0003677">
    <property type="term" value="F:DNA binding"/>
    <property type="evidence" value="ECO:0007669"/>
    <property type="project" value="UniProtKB-KW"/>
</dbReference>
<dbReference type="SUPFAM" id="SSF52172">
    <property type="entry name" value="CheY-like"/>
    <property type="match status" value="1"/>
</dbReference>
<evidence type="ECO:0000259" key="4">
    <source>
        <dbReference type="PROSITE" id="PS50110"/>
    </source>
</evidence>
<dbReference type="STRING" id="927665.HMPREF1535_04354"/>
<sequence>MRTLIIADNQDITKAGILYLSDRMPDLNLVTEAADKHELLQLLQQHPQAVVILDYTLFDLTSADELLILQERFKQVSWILFSDELSENFIRRILFSSEAFSIVLKDAPSAEIRAALQSALHSERFICQRIHNLLSEKKIVREPKEHPVLTSTEKEILKSIALGKTTKEIASERFSSIHTITTHRKNIFRKLEVNNVHEATKYALRAGIVDAAEYYI</sequence>
<dbReference type="AlphaFoldDB" id="A0A0F5IR15"/>
<gene>
    <name evidence="5" type="ORF">HMPREF1535_04354</name>
</gene>
<proteinExistence type="predicted"/>
<protein>
    <recommendedName>
        <fullName evidence="7">HTH luxR-type domain-containing protein</fullName>
    </recommendedName>
</protein>
<dbReference type="Proteomes" id="UP000033047">
    <property type="component" value="Unassembled WGS sequence"/>
</dbReference>
<dbReference type="InterPro" id="IPR016032">
    <property type="entry name" value="Sig_transdc_resp-reg_C-effctor"/>
</dbReference>
<dbReference type="GO" id="GO:0006355">
    <property type="term" value="P:regulation of DNA-templated transcription"/>
    <property type="evidence" value="ECO:0007669"/>
    <property type="project" value="InterPro"/>
</dbReference>
<dbReference type="EMBL" id="AQHV01000024">
    <property type="protein sequence ID" value="KKB47938.1"/>
    <property type="molecule type" value="Genomic_DNA"/>
</dbReference>
<dbReference type="SUPFAM" id="SSF46894">
    <property type="entry name" value="C-terminal effector domain of the bipartite response regulators"/>
    <property type="match status" value="1"/>
</dbReference>
<dbReference type="Pfam" id="PF00196">
    <property type="entry name" value="GerE"/>
    <property type="match status" value="1"/>
</dbReference>
<dbReference type="GeneID" id="69980981"/>
<name>A0A0F5IR15_9BACT</name>
<dbReference type="PATRIC" id="fig|927665.4.peg.4471"/>
<dbReference type="CDD" id="cd06170">
    <property type="entry name" value="LuxR_C_like"/>
    <property type="match status" value="1"/>
</dbReference>
<dbReference type="PROSITE" id="PS50110">
    <property type="entry name" value="RESPONSE_REGULATORY"/>
    <property type="match status" value="1"/>
</dbReference>
<evidence type="ECO:0000256" key="2">
    <source>
        <dbReference type="PROSITE-ProRule" id="PRU00169"/>
    </source>
</evidence>
<accession>A0A0F5IR15</accession>
<comment type="caution">
    <text evidence="5">The sequence shown here is derived from an EMBL/GenBank/DDBJ whole genome shotgun (WGS) entry which is preliminary data.</text>
</comment>
<dbReference type="PANTHER" id="PTHR43214">
    <property type="entry name" value="TWO-COMPONENT RESPONSE REGULATOR"/>
    <property type="match status" value="1"/>
</dbReference>
<dbReference type="GO" id="GO:0000160">
    <property type="term" value="P:phosphorelay signal transduction system"/>
    <property type="evidence" value="ECO:0007669"/>
    <property type="project" value="InterPro"/>
</dbReference>
<dbReference type="InterPro" id="IPR039420">
    <property type="entry name" value="WalR-like"/>
</dbReference>
<organism evidence="5 6">
    <name type="scientific">Parabacteroides goldsteinii DSM 19448 = WAL 12034</name>
    <dbReference type="NCBI Taxonomy" id="927665"/>
    <lineage>
        <taxon>Bacteria</taxon>
        <taxon>Pseudomonadati</taxon>
        <taxon>Bacteroidota</taxon>
        <taxon>Bacteroidia</taxon>
        <taxon>Bacteroidales</taxon>
        <taxon>Tannerellaceae</taxon>
        <taxon>Parabacteroides</taxon>
    </lineage>
</organism>
<dbReference type="InterPro" id="IPR000792">
    <property type="entry name" value="Tscrpt_reg_LuxR_C"/>
</dbReference>
<feature type="modified residue" description="4-aspartylphosphate" evidence="2">
    <location>
        <position position="54"/>
    </location>
</feature>
<dbReference type="PRINTS" id="PR00038">
    <property type="entry name" value="HTHLUXR"/>
</dbReference>
<evidence type="ECO:0000256" key="1">
    <source>
        <dbReference type="ARBA" id="ARBA00023125"/>
    </source>
</evidence>
<dbReference type="InterPro" id="IPR001789">
    <property type="entry name" value="Sig_transdc_resp-reg_receiver"/>
</dbReference>
<dbReference type="PROSITE" id="PS50043">
    <property type="entry name" value="HTH_LUXR_2"/>
    <property type="match status" value="1"/>
</dbReference>
<dbReference type="SMART" id="SM00421">
    <property type="entry name" value="HTH_LUXR"/>
    <property type="match status" value="1"/>
</dbReference>
<feature type="domain" description="Response regulatory" evidence="4">
    <location>
        <begin position="2"/>
        <end position="120"/>
    </location>
</feature>
<keyword evidence="1" id="KW-0238">DNA-binding</keyword>
<keyword evidence="2" id="KW-0597">Phosphoprotein</keyword>
<dbReference type="PANTHER" id="PTHR43214:SF43">
    <property type="entry name" value="TWO-COMPONENT RESPONSE REGULATOR"/>
    <property type="match status" value="1"/>
</dbReference>
<evidence type="ECO:0000259" key="3">
    <source>
        <dbReference type="PROSITE" id="PS50043"/>
    </source>
</evidence>
<evidence type="ECO:0000313" key="6">
    <source>
        <dbReference type="Proteomes" id="UP000033047"/>
    </source>
</evidence>
<dbReference type="Gene3D" id="3.40.50.2300">
    <property type="match status" value="1"/>
</dbReference>
<evidence type="ECO:0000313" key="5">
    <source>
        <dbReference type="EMBL" id="KKB47938.1"/>
    </source>
</evidence>